<name>A0ABS5L7A1_9ACTN</name>
<feature type="domain" description="ABC transporter" evidence="5">
    <location>
        <begin position="14"/>
        <end position="248"/>
    </location>
</feature>
<keyword evidence="1" id="KW-0813">Transport</keyword>
<evidence type="ECO:0000259" key="5">
    <source>
        <dbReference type="PROSITE" id="PS50893"/>
    </source>
</evidence>
<keyword evidence="2" id="KW-0547">Nucleotide-binding</keyword>
<dbReference type="GO" id="GO:0005524">
    <property type="term" value="F:ATP binding"/>
    <property type="evidence" value="ECO:0007669"/>
    <property type="project" value="UniProtKB-KW"/>
</dbReference>
<dbReference type="PROSITE" id="PS00211">
    <property type="entry name" value="ABC_TRANSPORTER_1"/>
    <property type="match status" value="1"/>
</dbReference>
<dbReference type="Pfam" id="PF00005">
    <property type="entry name" value="ABC_tran"/>
    <property type="match status" value="1"/>
</dbReference>
<dbReference type="InterPro" id="IPR003593">
    <property type="entry name" value="AAA+_ATPase"/>
</dbReference>
<dbReference type="SMART" id="SM00382">
    <property type="entry name" value="AAA"/>
    <property type="match status" value="1"/>
</dbReference>
<feature type="region of interest" description="Disordered" evidence="4">
    <location>
        <begin position="254"/>
        <end position="273"/>
    </location>
</feature>
<dbReference type="PROSITE" id="PS50893">
    <property type="entry name" value="ABC_TRANSPORTER_2"/>
    <property type="match status" value="1"/>
</dbReference>
<dbReference type="SUPFAM" id="SSF52540">
    <property type="entry name" value="P-loop containing nucleoside triphosphate hydrolases"/>
    <property type="match status" value="1"/>
</dbReference>
<protein>
    <submittedName>
        <fullName evidence="6">Metal ABC transporter ATP-binding protein</fullName>
    </submittedName>
</protein>
<reference evidence="6 7" key="1">
    <citation type="submission" date="2020-02" db="EMBL/GenBank/DDBJ databases">
        <title>Acidophilic actinobacteria isolated from forest soil.</title>
        <authorList>
            <person name="Golinska P."/>
        </authorList>
    </citation>
    <scope>NUCLEOTIDE SEQUENCE [LARGE SCALE GENOMIC DNA]</scope>
    <source>
        <strain evidence="6 7">NL8</strain>
    </source>
</reference>
<dbReference type="Gene3D" id="3.40.50.300">
    <property type="entry name" value="P-loop containing nucleotide triphosphate hydrolases"/>
    <property type="match status" value="1"/>
</dbReference>
<feature type="region of interest" description="Disordered" evidence="4">
    <location>
        <begin position="283"/>
        <end position="326"/>
    </location>
</feature>
<evidence type="ECO:0000256" key="1">
    <source>
        <dbReference type="ARBA" id="ARBA00022448"/>
    </source>
</evidence>
<evidence type="ECO:0000313" key="7">
    <source>
        <dbReference type="Proteomes" id="UP000730482"/>
    </source>
</evidence>
<dbReference type="CDD" id="cd03235">
    <property type="entry name" value="ABC_Metallic_Cations"/>
    <property type="match status" value="1"/>
</dbReference>
<dbReference type="InterPro" id="IPR050153">
    <property type="entry name" value="Metal_Ion_Import_ABC"/>
</dbReference>
<evidence type="ECO:0000256" key="2">
    <source>
        <dbReference type="ARBA" id="ARBA00022741"/>
    </source>
</evidence>
<dbReference type="InterPro" id="IPR027417">
    <property type="entry name" value="P-loop_NTPase"/>
</dbReference>
<accession>A0ABS5L7A1</accession>
<dbReference type="InterPro" id="IPR017871">
    <property type="entry name" value="ABC_transporter-like_CS"/>
</dbReference>
<keyword evidence="3 6" id="KW-0067">ATP-binding</keyword>
<dbReference type="PANTHER" id="PTHR42734">
    <property type="entry name" value="METAL TRANSPORT SYSTEM ATP-BINDING PROTEIN TM_0124-RELATED"/>
    <property type="match status" value="1"/>
</dbReference>
<organism evidence="6 7">
    <name type="scientific">Catenulispora pinistramenti</name>
    <dbReference type="NCBI Taxonomy" id="2705254"/>
    <lineage>
        <taxon>Bacteria</taxon>
        <taxon>Bacillati</taxon>
        <taxon>Actinomycetota</taxon>
        <taxon>Actinomycetes</taxon>
        <taxon>Catenulisporales</taxon>
        <taxon>Catenulisporaceae</taxon>
        <taxon>Catenulispora</taxon>
    </lineage>
</organism>
<dbReference type="InterPro" id="IPR003439">
    <property type="entry name" value="ABC_transporter-like_ATP-bd"/>
</dbReference>
<comment type="caution">
    <text evidence="6">The sequence shown here is derived from an EMBL/GenBank/DDBJ whole genome shotgun (WGS) entry which is preliminary data.</text>
</comment>
<sequence>MTGPADDAPVAPVVAARHVTVSLGGRAILHGVDLEVPGGQTVALLGANGSGKSTLVKTVVGLYPVDGGRVELFGTPLPEFKAWQRVGYVPQRTTAAAGVPATVGEVVASGLLSPRNWIRRRTRGDRAAVREALATVGMLDRIGDPVAALSGGQQQRVLIARALARRPDLLIMDEPMAGVDLVSQQAFADTLEELSAHGTTLLLVLHELGPLARLIDRTVVLRAGTVRYDGAPIEHGEPDAGHGHQAGHVHVHPHAGTAEAPGTPELPPGHAPVETMSVRGARISRGPEIPRSPRGPESARGPESPRISGGTRISPIHESPEAGPAC</sequence>
<dbReference type="EMBL" id="JAAFYZ010000334">
    <property type="protein sequence ID" value="MBS2554203.1"/>
    <property type="molecule type" value="Genomic_DNA"/>
</dbReference>
<dbReference type="Proteomes" id="UP000730482">
    <property type="component" value="Unassembled WGS sequence"/>
</dbReference>
<proteinExistence type="predicted"/>
<evidence type="ECO:0000256" key="4">
    <source>
        <dbReference type="SAM" id="MobiDB-lite"/>
    </source>
</evidence>
<evidence type="ECO:0000256" key="3">
    <source>
        <dbReference type="ARBA" id="ARBA00022840"/>
    </source>
</evidence>
<gene>
    <name evidence="6" type="ORF">KGQ19_45850</name>
</gene>
<keyword evidence="7" id="KW-1185">Reference proteome</keyword>
<evidence type="ECO:0000313" key="6">
    <source>
        <dbReference type="EMBL" id="MBS2554203.1"/>
    </source>
</evidence>